<accession>A0ABS4NCV3</accession>
<dbReference type="PANTHER" id="PTHR43744:SF6">
    <property type="entry name" value="ABC TRANSPORTER PERMEASE PROTEIN YESQ-RELATED"/>
    <property type="match status" value="1"/>
</dbReference>
<keyword evidence="5 7" id="KW-1133">Transmembrane helix</keyword>
<evidence type="ECO:0000313" key="9">
    <source>
        <dbReference type="EMBL" id="MBP2071499.1"/>
    </source>
</evidence>
<dbReference type="Proteomes" id="UP001166402">
    <property type="component" value="Unassembled WGS sequence"/>
</dbReference>
<feature type="domain" description="ABC transmembrane type-1" evidence="8">
    <location>
        <begin position="1"/>
        <end position="96"/>
    </location>
</feature>
<evidence type="ECO:0000256" key="3">
    <source>
        <dbReference type="ARBA" id="ARBA00022475"/>
    </source>
</evidence>
<evidence type="ECO:0000256" key="5">
    <source>
        <dbReference type="ARBA" id="ARBA00022989"/>
    </source>
</evidence>
<reference evidence="9" key="1">
    <citation type="submission" date="2021-03" db="EMBL/GenBank/DDBJ databases">
        <title>Genomic Encyclopedia of Type Strains, Phase IV (KMG-IV): sequencing the most valuable type-strain genomes for metagenomic binning, comparative biology and taxonomic classification.</title>
        <authorList>
            <person name="Goeker M."/>
        </authorList>
    </citation>
    <scope>NUCLEOTIDE SEQUENCE</scope>
    <source>
        <strain evidence="9">DSM 101588</strain>
    </source>
</reference>
<gene>
    <name evidence="9" type="ORF">J2Z80_001019</name>
</gene>
<comment type="caution">
    <text evidence="9">The sequence shown here is derived from an EMBL/GenBank/DDBJ whole genome shotgun (WGS) entry which is preliminary data.</text>
</comment>
<feature type="transmembrane region" description="Helical" evidence="7">
    <location>
        <begin position="78"/>
        <end position="96"/>
    </location>
</feature>
<keyword evidence="6 7" id="KW-0472">Membrane</keyword>
<comment type="subcellular location">
    <subcellularLocation>
        <location evidence="1 7">Cell membrane</location>
        <topology evidence="1 7">Multi-pass membrane protein</topology>
    </subcellularLocation>
</comment>
<keyword evidence="3" id="KW-1003">Cell membrane</keyword>
<evidence type="ECO:0000256" key="6">
    <source>
        <dbReference type="ARBA" id="ARBA00023136"/>
    </source>
</evidence>
<dbReference type="Pfam" id="PF00528">
    <property type="entry name" value="BPD_transp_1"/>
    <property type="match status" value="1"/>
</dbReference>
<dbReference type="Gene3D" id="1.10.3720.10">
    <property type="entry name" value="MetI-like"/>
    <property type="match status" value="1"/>
</dbReference>
<dbReference type="PROSITE" id="PS50928">
    <property type="entry name" value="ABC_TM1"/>
    <property type="match status" value="1"/>
</dbReference>
<dbReference type="EMBL" id="JAGGLT010000009">
    <property type="protein sequence ID" value="MBP2071499.1"/>
    <property type="molecule type" value="Genomic_DNA"/>
</dbReference>
<evidence type="ECO:0000259" key="8">
    <source>
        <dbReference type="PROSITE" id="PS50928"/>
    </source>
</evidence>
<evidence type="ECO:0000256" key="1">
    <source>
        <dbReference type="ARBA" id="ARBA00004651"/>
    </source>
</evidence>
<name>A0ABS4NCV3_9THEO</name>
<protein>
    <submittedName>
        <fullName evidence="9">ABC-type glycerol-3-phosphate transport system permease component</fullName>
    </submittedName>
</protein>
<dbReference type="CDD" id="cd06261">
    <property type="entry name" value="TM_PBP2"/>
    <property type="match status" value="1"/>
</dbReference>
<organism evidence="9 10">
    <name type="scientific">Thermoanaerobacterium butyriciformans</name>
    <dbReference type="NCBI Taxonomy" id="1702242"/>
    <lineage>
        <taxon>Bacteria</taxon>
        <taxon>Bacillati</taxon>
        <taxon>Bacillota</taxon>
        <taxon>Clostridia</taxon>
        <taxon>Thermoanaerobacterales</taxon>
        <taxon>Thermoanaerobacteraceae</taxon>
        <taxon>Thermoanaerobacterium</taxon>
    </lineage>
</organism>
<dbReference type="InterPro" id="IPR035906">
    <property type="entry name" value="MetI-like_sf"/>
</dbReference>
<sequence>MDEAATIDGCNSFEILIRVLLPIIKPAIITVMLFQFLWSMNDFMGPLIYISSVGKYPVPIALKMAIDTTMGNFEWNKIIAVSIITLLPSIIIFFAAQKYFVEGIATSGLKG</sequence>
<keyword evidence="2 7" id="KW-0813">Transport</keyword>
<dbReference type="InterPro" id="IPR000515">
    <property type="entry name" value="MetI-like"/>
</dbReference>
<evidence type="ECO:0000313" key="10">
    <source>
        <dbReference type="Proteomes" id="UP001166402"/>
    </source>
</evidence>
<dbReference type="PANTHER" id="PTHR43744">
    <property type="entry name" value="ABC TRANSPORTER PERMEASE PROTEIN MG189-RELATED-RELATED"/>
    <property type="match status" value="1"/>
</dbReference>
<evidence type="ECO:0000256" key="4">
    <source>
        <dbReference type="ARBA" id="ARBA00022692"/>
    </source>
</evidence>
<comment type="similarity">
    <text evidence="7">Belongs to the binding-protein-dependent transport system permease family.</text>
</comment>
<dbReference type="SUPFAM" id="SSF161098">
    <property type="entry name" value="MetI-like"/>
    <property type="match status" value="1"/>
</dbReference>
<evidence type="ECO:0000256" key="7">
    <source>
        <dbReference type="RuleBase" id="RU363032"/>
    </source>
</evidence>
<feature type="transmembrane region" description="Helical" evidence="7">
    <location>
        <begin position="15"/>
        <end position="34"/>
    </location>
</feature>
<keyword evidence="4 7" id="KW-0812">Transmembrane</keyword>
<proteinExistence type="inferred from homology"/>
<evidence type="ECO:0000256" key="2">
    <source>
        <dbReference type="ARBA" id="ARBA00022448"/>
    </source>
</evidence>
<keyword evidence="10" id="KW-1185">Reference proteome</keyword>